<dbReference type="Pfam" id="PF02928">
    <property type="entry name" value="zf-C5HC2"/>
    <property type="match status" value="1"/>
</dbReference>
<organism evidence="5 6">
    <name type="scientific">Tetrabaena socialis</name>
    <dbReference type="NCBI Taxonomy" id="47790"/>
    <lineage>
        <taxon>Eukaryota</taxon>
        <taxon>Viridiplantae</taxon>
        <taxon>Chlorophyta</taxon>
        <taxon>core chlorophytes</taxon>
        <taxon>Chlorophyceae</taxon>
        <taxon>CS clade</taxon>
        <taxon>Chlamydomonadales</taxon>
        <taxon>Tetrabaenaceae</taxon>
        <taxon>Tetrabaena</taxon>
    </lineage>
</organism>
<feature type="region of interest" description="Disordered" evidence="3">
    <location>
        <begin position="766"/>
        <end position="803"/>
    </location>
</feature>
<dbReference type="GO" id="GO:0046872">
    <property type="term" value="F:metal ion binding"/>
    <property type="evidence" value="ECO:0007669"/>
    <property type="project" value="UniProtKB-KW"/>
</dbReference>
<keyword evidence="6" id="KW-1185">Reference proteome</keyword>
<accession>A0A2J7ZJU6</accession>
<feature type="compositionally biased region" description="Acidic residues" evidence="3">
    <location>
        <begin position="13"/>
        <end position="24"/>
    </location>
</feature>
<gene>
    <name evidence="5" type="ORF">TSOC_013641</name>
</gene>
<feature type="compositionally biased region" description="Low complexity" evidence="3">
    <location>
        <begin position="1"/>
        <end position="12"/>
    </location>
</feature>
<dbReference type="Gene3D" id="1.10.510.10">
    <property type="entry name" value="Transferase(Phosphotransferase) domain 1"/>
    <property type="match status" value="1"/>
</dbReference>
<feature type="region of interest" description="Disordered" evidence="3">
    <location>
        <begin position="976"/>
        <end position="1051"/>
    </location>
</feature>
<feature type="compositionally biased region" description="Low complexity" evidence="3">
    <location>
        <begin position="444"/>
        <end position="467"/>
    </location>
</feature>
<feature type="compositionally biased region" description="Gly residues" evidence="3">
    <location>
        <begin position="1106"/>
        <end position="1128"/>
    </location>
</feature>
<feature type="region of interest" description="Disordered" evidence="3">
    <location>
        <begin position="1"/>
        <end position="33"/>
    </location>
</feature>
<dbReference type="Pfam" id="PF02375">
    <property type="entry name" value="JmjN"/>
    <property type="match status" value="1"/>
</dbReference>
<dbReference type="GO" id="GO:0032259">
    <property type="term" value="P:methylation"/>
    <property type="evidence" value="ECO:0007669"/>
    <property type="project" value="UniProtKB-KW"/>
</dbReference>
<protein>
    <submittedName>
        <fullName evidence="5">Lysine-specific demethylase 5D</fullName>
    </submittedName>
</protein>
<feature type="compositionally biased region" description="Low complexity" evidence="3">
    <location>
        <begin position="563"/>
        <end position="577"/>
    </location>
</feature>
<feature type="region of interest" description="Disordered" evidence="3">
    <location>
        <begin position="671"/>
        <end position="742"/>
    </location>
</feature>
<feature type="compositionally biased region" description="Low complexity" evidence="3">
    <location>
        <begin position="189"/>
        <end position="200"/>
    </location>
</feature>
<evidence type="ECO:0000313" key="5">
    <source>
        <dbReference type="EMBL" id="PNH00533.1"/>
    </source>
</evidence>
<feature type="region of interest" description="Disordered" evidence="3">
    <location>
        <begin position="438"/>
        <end position="478"/>
    </location>
</feature>
<feature type="region of interest" description="Disordered" evidence="3">
    <location>
        <begin position="1068"/>
        <end position="1206"/>
    </location>
</feature>
<feature type="region of interest" description="Disordered" evidence="3">
    <location>
        <begin position="167"/>
        <end position="200"/>
    </location>
</feature>
<dbReference type="GO" id="GO:0000785">
    <property type="term" value="C:chromatin"/>
    <property type="evidence" value="ECO:0007669"/>
    <property type="project" value="TreeGrafter"/>
</dbReference>
<keyword evidence="1" id="KW-0479">Metal-binding</keyword>
<feature type="non-terminal residue" evidence="5">
    <location>
        <position position="1390"/>
    </location>
</feature>
<sequence>MVPDTSSSSSSSSEEEAEGEDEQSEDHMLGCNRCRFAPPEDARFQEDVPAAPVFYPTPEEFADPLSYIAKIRPEAEKHGICRIVPPAACWDPPFMLGSGVKEGGRDWFRFFTRKQFTSQLCMRARSADQQAGEVGQQGGAEGQLQAMSGGRMGRMNMSSMETLAAGKAAGHKAQQHLQQQHQHQHQHHQQQQQHEQHQALAAAAVAAARLGDCAGAAPADAAAAAATAAGAQGRAGADALGGDAAAGVRMVAPGPACQPRPPGAAVEDSIERYVLANVRAHPLLGVDQERPMSGHVCTKDEAGVHTCTSDVDCVVCKCDLYLSAVISPDRPGAATCPEHAAKLGAPPESCVMLVRYTLEELRRLLDVALGLFPGAHAAVAAAHHRLASPPLAAIRRAGPVSKYGLPYSPPLSEADARDACLEAVCAIADQLPAGTPPCLPYDPEAGAAEGAAHGAKVGPDQQQLQPPAGLPGGPLAGAGAADAAVSAAEAASEVPGTANGTAAGMGGVGAAAEGEALGPRRSQLLEDQQTEAEEREEQRRAAEEMRAARAQRAARRNGPSPQPAVEQQAAAPAPATTSHHHHHQGPPAPGFAPVAMPMAPPPPMHPASALVMAAAGVDARRTTPAGIAALHNAALAAHLSALAAAAAPSAYAPPLAVPPVAAPPPAATPLTASAPLPSPAAPPGAASPAAPAPSPAAPMERAASLQGGGKRAGRCAGGPAGAAGGGEADRAVRPRRERRVPKHLLDTEMELAEEMQQIMAGATAAAAVQQGPASPGGARNGGGGAGARARGAGGAAQPSTSLPNLSPHAMQLLRGCLNPDPKLRATADELLAMPYFQGVSDALPLDDLFAYPDSEMRGRLEQAIERDSAASAAAAAARENMLQLPTTSRRSLALGSRQQPGAISPARAAAQQQQPQQQPQQQHQQQQQAPGAGHGPSPFTTANLPRGAEARAEGPLQPQPLRPPLQRHITAPAGSIATRPLHPTSESGQRQSRPSSGGGSQPGSPRHTGGHTGGSGGGGGHPQAGSGLAGQPRGRTWRMSGDGAGGELAAGPPLLVRQMSGTLNIQPSMAMAAGGGNGGAHEAHAVRGSHRSTWHGNPGASLPKASGGGNGGGGNGGGGAQGGGGYGSGASSLNSSLTHSDARPTHSDSGPAAPQRKTHSLAGNEAMLPSASHRGGPHHGLGGVQGRSFAPHPGQGLGSGGSLTGGSGLASGGSGLFQLPQPQFGFSAANTANSSSNSNNNNAAATRASPPPAAYGSLRSINSAPLGPGGPGGGGNGRASNDGAHLHVQGGGGGHGGAALAARPQHSCPAGASQLCGPLEYERSESSIGTADPSCPNDGRRASDTVLYAAAALKEAKHRLDKAGHMIASSGGRQQQQQPGLLDGVAAGAM</sequence>
<dbReference type="EMBL" id="PGGS01001325">
    <property type="protein sequence ID" value="PNH00533.1"/>
    <property type="molecule type" value="Genomic_DNA"/>
</dbReference>
<dbReference type="PROSITE" id="PS51183">
    <property type="entry name" value="JMJN"/>
    <property type="match status" value="1"/>
</dbReference>
<feature type="compositionally biased region" description="Basic and acidic residues" evidence="3">
    <location>
        <begin position="536"/>
        <end position="547"/>
    </location>
</feature>
<dbReference type="GO" id="GO:0010468">
    <property type="term" value="P:regulation of gene expression"/>
    <property type="evidence" value="ECO:0007669"/>
    <property type="project" value="TreeGrafter"/>
</dbReference>
<feature type="compositionally biased region" description="Gly residues" evidence="3">
    <location>
        <begin position="778"/>
        <end position="794"/>
    </location>
</feature>
<feature type="compositionally biased region" description="Gly residues" evidence="3">
    <location>
        <begin position="706"/>
        <end position="726"/>
    </location>
</feature>
<feature type="compositionally biased region" description="Low complexity" evidence="3">
    <location>
        <begin position="1227"/>
        <end position="1248"/>
    </location>
</feature>
<evidence type="ECO:0000259" key="4">
    <source>
        <dbReference type="PROSITE" id="PS51183"/>
    </source>
</evidence>
<keyword evidence="5" id="KW-0808">Transferase</keyword>
<dbReference type="GO" id="GO:0008168">
    <property type="term" value="F:methyltransferase activity"/>
    <property type="evidence" value="ECO:0007669"/>
    <property type="project" value="UniProtKB-KW"/>
</dbReference>
<feature type="region of interest" description="Disordered" evidence="3">
    <location>
        <begin position="526"/>
        <end position="599"/>
    </location>
</feature>
<evidence type="ECO:0000313" key="6">
    <source>
        <dbReference type="Proteomes" id="UP000236333"/>
    </source>
</evidence>
<feature type="domain" description="JmjN" evidence="4">
    <location>
        <begin position="51"/>
        <end position="92"/>
    </location>
</feature>
<evidence type="ECO:0000256" key="2">
    <source>
        <dbReference type="ARBA" id="ARBA00023004"/>
    </source>
</evidence>
<dbReference type="SMART" id="SM00545">
    <property type="entry name" value="JmjN"/>
    <property type="match status" value="1"/>
</dbReference>
<feature type="region of interest" description="Disordered" evidence="3">
    <location>
        <begin position="1227"/>
        <end position="1307"/>
    </location>
</feature>
<dbReference type="OrthoDB" id="1678912at2759"/>
<comment type="caution">
    <text evidence="5">The sequence shown here is derived from an EMBL/GenBank/DDBJ whole genome shotgun (WGS) entry which is preliminary data.</text>
</comment>
<dbReference type="InterPro" id="IPR011009">
    <property type="entry name" value="Kinase-like_dom_sf"/>
</dbReference>
<feature type="compositionally biased region" description="Gly residues" evidence="3">
    <location>
        <begin position="1267"/>
        <end position="1277"/>
    </location>
</feature>
<feature type="compositionally biased region" description="Low complexity" evidence="3">
    <location>
        <begin position="766"/>
        <end position="777"/>
    </location>
</feature>
<evidence type="ECO:0000256" key="3">
    <source>
        <dbReference type="SAM" id="MobiDB-lite"/>
    </source>
</evidence>
<reference evidence="5 6" key="1">
    <citation type="journal article" date="2017" name="Mol. Biol. Evol.">
        <title>The 4-celled Tetrabaena socialis nuclear genome reveals the essential components for genetic control of cell number at the origin of multicellularity in the volvocine lineage.</title>
        <authorList>
            <person name="Featherston J."/>
            <person name="Arakaki Y."/>
            <person name="Hanschen E.R."/>
            <person name="Ferris P.J."/>
            <person name="Michod R.E."/>
            <person name="Olson B.J.S.C."/>
            <person name="Nozaki H."/>
            <person name="Durand P.M."/>
        </authorList>
    </citation>
    <scope>NUCLEOTIDE SEQUENCE [LARGE SCALE GENOMIC DNA]</scope>
    <source>
        <strain evidence="5 6">NIES-571</strain>
    </source>
</reference>
<dbReference type="GO" id="GO:0005634">
    <property type="term" value="C:nucleus"/>
    <property type="evidence" value="ECO:0007669"/>
    <property type="project" value="TreeGrafter"/>
</dbReference>
<feature type="compositionally biased region" description="Low complexity" evidence="3">
    <location>
        <begin position="899"/>
        <end position="938"/>
    </location>
</feature>
<feature type="compositionally biased region" description="Gly residues" evidence="3">
    <location>
        <begin position="1010"/>
        <end position="1022"/>
    </location>
</feature>
<dbReference type="InterPro" id="IPR004198">
    <property type="entry name" value="Znf_C5HC2"/>
</dbReference>
<feature type="region of interest" description="Disordered" evidence="3">
    <location>
        <begin position="1368"/>
        <end position="1390"/>
    </location>
</feature>
<dbReference type="Gene3D" id="2.60.120.650">
    <property type="entry name" value="Cupin"/>
    <property type="match status" value="1"/>
</dbReference>
<proteinExistence type="predicted"/>
<keyword evidence="2" id="KW-0408">Iron</keyword>
<dbReference type="PANTHER" id="PTHR10694:SF33">
    <property type="entry name" value="LYSINE-SPECIFIC DEMETHYLASE 5"/>
    <property type="match status" value="1"/>
</dbReference>
<name>A0A2J7ZJU6_9CHLO</name>
<dbReference type="GO" id="GO:0141052">
    <property type="term" value="F:histone H3 demethylase activity"/>
    <property type="evidence" value="ECO:0007669"/>
    <property type="project" value="UniProtKB-ARBA"/>
</dbReference>
<feature type="compositionally biased region" description="Gly residues" evidence="3">
    <location>
        <begin position="1195"/>
        <end position="1206"/>
    </location>
</feature>
<evidence type="ECO:0000256" key="1">
    <source>
        <dbReference type="ARBA" id="ARBA00022723"/>
    </source>
</evidence>
<dbReference type="PANTHER" id="PTHR10694">
    <property type="entry name" value="LYSINE-SPECIFIC DEMETHYLASE"/>
    <property type="match status" value="1"/>
</dbReference>
<dbReference type="Proteomes" id="UP000236333">
    <property type="component" value="Unassembled WGS sequence"/>
</dbReference>
<feature type="region of interest" description="Disordered" evidence="3">
    <location>
        <begin position="889"/>
        <end position="944"/>
    </location>
</feature>
<dbReference type="InterPro" id="IPR003349">
    <property type="entry name" value="JmjN"/>
</dbReference>
<keyword evidence="5" id="KW-0489">Methyltransferase</keyword>
<dbReference type="SUPFAM" id="SSF56112">
    <property type="entry name" value="Protein kinase-like (PK-like)"/>
    <property type="match status" value="1"/>
</dbReference>